<keyword evidence="2" id="KW-1185">Reference proteome</keyword>
<dbReference type="EMBL" id="CP073721">
    <property type="protein sequence ID" value="UWZ37514.1"/>
    <property type="molecule type" value="Genomic_DNA"/>
</dbReference>
<proteinExistence type="predicted"/>
<name>A0ABY5ZAW9_9ACTN</name>
<dbReference type="Proteomes" id="UP001058271">
    <property type="component" value="Chromosome"/>
</dbReference>
<sequence length="123" mass="13804">MPDLSADRPYTDEDVALVARAIGADYWLPADRSAAARDVLAALAASGRLPPQGSEQWQVRITDIPTGHVNTWGPENRILDEAALRYLVSAYTDDPQYRVQFRKRVLGPWVEEQPETNGRERSQ</sequence>
<evidence type="ECO:0000313" key="2">
    <source>
        <dbReference type="Proteomes" id="UP001058271"/>
    </source>
</evidence>
<organism evidence="1 2">
    <name type="scientific">Dactylosporangium roseum</name>
    <dbReference type="NCBI Taxonomy" id="47989"/>
    <lineage>
        <taxon>Bacteria</taxon>
        <taxon>Bacillati</taxon>
        <taxon>Actinomycetota</taxon>
        <taxon>Actinomycetes</taxon>
        <taxon>Micromonosporales</taxon>
        <taxon>Micromonosporaceae</taxon>
        <taxon>Dactylosporangium</taxon>
    </lineage>
</organism>
<dbReference type="RefSeq" id="WP_260726871.1">
    <property type="nucleotide sequence ID" value="NZ_BAAABS010000070.1"/>
</dbReference>
<accession>A0ABY5ZAW9</accession>
<protein>
    <submittedName>
        <fullName evidence="1">Uncharacterized protein</fullName>
    </submittedName>
</protein>
<reference evidence="1" key="1">
    <citation type="submission" date="2021-04" db="EMBL/GenBank/DDBJ databases">
        <title>Biosynthetic gene clusters of Dactylosporangioum roseum.</title>
        <authorList>
            <person name="Hartkoorn R.C."/>
            <person name="Beaudoing E."/>
            <person name="Hot D."/>
            <person name="Moureu S."/>
        </authorList>
    </citation>
    <scope>NUCLEOTIDE SEQUENCE</scope>
    <source>
        <strain evidence="1">NRRL B-16295</strain>
    </source>
</reference>
<gene>
    <name evidence="1" type="ORF">Drose_04315</name>
</gene>
<evidence type="ECO:0000313" key="1">
    <source>
        <dbReference type="EMBL" id="UWZ37514.1"/>
    </source>
</evidence>